<dbReference type="eggNOG" id="COG0110">
    <property type="taxonomic scope" value="Bacteria"/>
</dbReference>
<dbReference type="Gene3D" id="1.10.1200.10">
    <property type="entry name" value="ACP-like"/>
    <property type="match status" value="1"/>
</dbReference>
<keyword evidence="2" id="KW-0472">Membrane</keyword>
<dbReference type="PATRIC" id="fig|749927.5.peg.3389"/>
<feature type="transmembrane region" description="Helical" evidence="2">
    <location>
        <begin position="1129"/>
        <end position="1153"/>
    </location>
</feature>
<feature type="transmembrane region" description="Helical" evidence="2">
    <location>
        <begin position="669"/>
        <end position="696"/>
    </location>
</feature>
<evidence type="ECO:0000256" key="2">
    <source>
        <dbReference type="SAM" id="Phobius"/>
    </source>
</evidence>
<dbReference type="Pfam" id="PF00550">
    <property type="entry name" value="PP-binding"/>
    <property type="match status" value="1"/>
</dbReference>
<feature type="transmembrane region" description="Helical" evidence="2">
    <location>
        <begin position="1165"/>
        <end position="1186"/>
    </location>
</feature>
<dbReference type="SUPFAM" id="SSF56801">
    <property type="entry name" value="Acetyl-CoA synthetase-like"/>
    <property type="match status" value="1"/>
</dbReference>
<dbReference type="InterPro" id="IPR025110">
    <property type="entry name" value="AMP-bd_C"/>
</dbReference>
<reference evidence="4 5" key="1">
    <citation type="journal article" date="2010" name="Cell Res.">
        <title>Complete genome sequence of the rifamycin SV-producing Amycolatopsis mediterranei U32 revealed its genetic characteristics in phylogeny and metabolism.</title>
        <authorList>
            <person name="Zhao W."/>
            <person name="Zhong Y."/>
            <person name="Yuan H."/>
            <person name="Wang J."/>
            <person name="Zheng H."/>
            <person name="Wang Y."/>
            <person name="Cen X."/>
            <person name="Xu F."/>
            <person name="Bai J."/>
            <person name="Han X."/>
            <person name="Lu G."/>
            <person name="Zhu Y."/>
            <person name="Shao Z."/>
            <person name="Yan H."/>
            <person name="Li C."/>
            <person name="Peng N."/>
            <person name="Zhang Z."/>
            <person name="Zhang Y."/>
            <person name="Lin W."/>
            <person name="Fan Y."/>
            <person name="Qin Z."/>
            <person name="Hu Y."/>
            <person name="Zhu B."/>
            <person name="Wang S."/>
            <person name="Ding X."/>
            <person name="Zhao G.P."/>
        </authorList>
    </citation>
    <scope>NUCLEOTIDE SEQUENCE [LARGE SCALE GENOMIC DNA]</scope>
    <source>
        <strain evidence="5">U-32</strain>
    </source>
</reference>
<dbReference type="PANTHER" id="PTHR45527">
    <property type="entry name" value="NONRIBOSOMAL PEPTIDE SYNTHETASE"/>
    <property type="match status" value="1"/>
</dbReference>
<dbReference type="OrthoDB" id="2472181at2"/>
<dbReference type="SUPFAM" id="SSF51161">
    <property type="entry name" value="Trimeric LpxA-like enzymes"/>
    <property type="match status" value="3"/>
</dbReference>
<dbReference type="InterPro" id="IPR009081">
    <property type="entry name" value="PP-bd_ACP"/>
</dbReference>
<evidence type="ECO:0000259" key="3">
    <source>
        <dbReference type="PROSITE" id="PS50075"/>
    </source>
</evidence>
<evidence type="ECO:0000256" key="1">
    <source>
        <dbReference type="SAM" id="MobiDB-lite"/>
    </source>
</evidence>
<dbReference type="EMBL" id="CP002000">
    <property type="protein sequence ID" value="ADJ45073.1"/>
    <property type="molecule type" value="Genomic_DNA"/>
</dbReference>
<dbReference type="InterPro" id="IPR000873">
    <property type="entry name" value="AMP-dep_synth/lig_dom"/>
</dbReference>
<dbReference type="SUPFAM" id="SSF47336">
    <property type="entry name" value="ACP-like"/>
    <property type="match status" value="1"/>
</dbReference>
<dbReference type="RefSeq" id="WP_013225145.1">
    <property type="nucleotide sequence ID" value="NC_014318.1"/>
</dbReference>
<feature type="transmembrane region" description="Helical" evidence="2">
    <location>
        <begin position="885"/>
        <end position="905"/>
    </location>
</feature>
<dbReference type="NCBIfam" id="TIGR01733">
    <property type="entry name" value="AA-adenyl-dom"/>
    <property type="match status" value="1"/>
</dbReference>
<sequence>MSEALQRGGTAEAPLLHHFFEQSARRWPDAIALDVPPSGGRPRRSVTYRDLHRRSTAVARAVRHTVRRPGIVAILLSRTTEDLYLAQLGVLRAGSAYVCLDPSFPDEQLRHILDDAAPALLVTDQAGHERATRAGYTGAVQRVDGPAKPAAQPATSAFRGLRVAEPPAWGEAPVVIAPAAPPGLAYVIYTSGTTGKPKGVLVGHQGVVNLIRSDVAEFGLGPGDRVAQGSSPAYDSSVEEAWMAWACGATVVVLDDETARLGPDLVPWLRHERITVLCPPPTLLRATACEDPRRELPDLRLLYVGGEALPGDVAERWAPGRRMVNGYGPTECTVTCLRADVEPGRPVAVGKPVPGMRAWVLDERLEPVKPGEQGELCMSGAGLALGYHRKPELTAEKFPQHPRLGRLYRTGDLVHAEADGTLFYHGRIDSQVKLRGYRIELEAIEASLARFPGVREAACRVQGEGAGQVIAAHLVPDGAMPDAAALKDHLRKALPPYMIPAVFGEAGTLPRSAGGKLRRTDLPVLATGSPVRRHAATGTAGTETEQFITEALREVFETEDIGPDDDFFDDLGGSSLQAAVLISKLRVNPLTEAIAVRDVYRARTVAGLASLAAPATHDEIDAVAAPARSAITITLAQAAWLGAELAIAAPIGWFAAFVALPWLAGRIGLVPLIVLLPVALVALGFGWTPVAVFFAVRAKRLLIGKFEPMRVPVWSGFHLRLWIVRHLLRFVPWGTIAGTEFQNMALRSLGARIGKRVHIHRGVDVVQGGWDLLDIGDDATISQDASLGLVQLTEGHLVIGRITVAGGATVDVRAGMSPNTRLGRGAWLAALSSLPSGTAVPDGRRWDGVPAHDAGPAPRAPVPVVTGSMLSPFAHGLATIAARALFAWVFTLPFSIVLIALALAFDVTYPALLDALTRPWAHLGFMLVFAAASCVSLLVSVWAEAFCARALGRVEEGVISRWSPAYIRVGLKTGLVTTAGNWLSGGLFWPVWLRWAGMQVGRGCEISTIIDVVPELVEIGPDTFFADGIYLGGPRIQQGTVTLSRVRLGHDTFLGNHAVIPGGQQLPPDILIGVCTVADDRIMRPGTSWFGHPPILLPRREIVETDRSLTHDPSFARVVTRVFWEWLRFALPVVPLAVLTAWFVMIAYAATALPLAAFVFPGTGLVTVATGILPCLVVLALKWGLLGRVKPGVHPLWSCWCSRWDFLYVAWGVIAGGVLSALEGTLMLPLYLRRMGMDIGKRVVLGEGFAQVVDPDMLHFGDGATVSAMFQAHTFEDRVLKIDHVRVGAHSTLAHGTVPLYGAEIGEHTHVAPHSVIMKREHLLPRLRYAGVPTKEQKAPSPRTNPEPPTRPLRHTRQRPAPEPPTQAFWQADRTFAVPGEQPGRRSPQPMARSGRTAGG</sequence>
<accession>A0A0H3D6E6</accession>
<dbReference type="GO" id="GO:0005737">
    <property type="term" value="C:cytoplasm"/>
    <property type="evidence" value="ECO:0007669"/>
    <property type="project" value="TreeGrafter"/>
</dbReference>
<organism evidence="4 5">
    <name type="scientific">Amycolatopsis mediterranei (strain U-32)</name>
    <dbReference type="NCBI Taxonomy" id="749927"/>
    <lineage>
        <taxon>Bacteria</taxon>
        <taxon>Bacillati</taxon>
        <taxon>Actinomycetota</taxon>
        <taxon>Actinomycetes</taxon>
        <taxon>Pseudonocardiales</taxon>
        <taxon>Pseudonocardiaceae</taxon>
        <taxon>Amycolatopsis</taxon>
    </lineage>
</organism>
<dbReference type="InterPro" id="IPR042099">
    <property type="entry name" value="ANL_N_sf"/>
</dbReference>
<dbReference type="eggNOG" id="COG0663">
    <property type="taxonomic scope" value="Bacteria"/>
</dbReference>
<dbReference type="KEGG" id="amd:AMED_3284"/>
<dbReference type="InterPro" id="IPR020845">
    <property type="entry name" value="AMP-binding_CS"/>
</dbReference>
<dbReference type="PANTHER" id="PTHR45527:SF1">
    <property type="entry name" value="FATTY ACID SYNTHASE"/>
    <property type="match status" value="1"/>
</dbReference>
<name>A0A0H3D6E6_AMYMU</name>
<dbReference type="CDD" id="cd05930">
    <property type="entry name" value="A_NRPS"/>
    <property type="match status" value="1"/>
</dbReference>
<dbReference type="HOGENOM" id="CLU_002751_0_0_11"/>
<dbReference type="Gene3D" id="2.160.10.10">
    <property type="entry name" value="Hexapeptide repeat proteins"/>
    <property type="match status" value="2"/>
</dbReference>
<proteinExistence type="predicted"/>
<dbReference type="InterPro" id="IPR010071">
    <property type="entry name" value="AA_adenyl_dom"/>
</dbReference>
<evidence type="ECO:0000313" key="5">
    <source>
        <dbReference type="Proteomes" id="UP000000328"/>
    </source>
</evidence>
<dbReference type="GO" id="GO:0044550">
    <property type="term" value="P:secondary metabolite biosynthetic process"/>
    <property type="evidence" value="ECO:0007669"/>
    <property type="project" value="TreeGrafter"/>
</dbReference>
<dbReference type="PROSITE" id="PS00455">
    <property type="entry name" value="AMP_BINDING"/>
    <property type="match status" value="1"/>
</dbReference>
<dbReference type="PROSITE" id="PS50075">
    <property type="entry name" value="CARRIER"/>
    <property type="match status" value="1"/>
</dbReference>
<keyword evidence="2" id="KW-0812">Transmembrane</keyword>
<keyword evidence="2" id="KW-1133">Transmembrane helix</keyword>
<dbReference type="Pfam" id="PF00501">
    <property type="entry name" value="AMP-binding"/>
    <property type="match status" value="1"/>
</dbReference>
<dbReference type="InterPro" id="IPR045851">
    <property type="entry name" value="AMP-bd_C_sf"/>
</dbReference>
<dbReference type="GeneID" id="92871044"/>
<gene>
    <name evidence="4" type="ordered locus">AMED_3284</name>
</gene>
<dbReference type="Gene3D" id="3.30.300.30">
    <property type="match status" value="1"/>
</dbReference>
<feature type="transmembrane region" description="Helical" evidence="2">
    <location>
        <begin position="925"/>
        <end position="948"/>
    </location>
</feature>
<protein>
    <submittedName>
        <fullName evidence="4">Amino acid adenylation domain-containing protein</fullName>
    </submittedName>
</protein>
<feature type="region of interest" description="Disordered" evidence="1">
    <location>
        <begin position="1332"/>
        <end position="1400"/>
    </location>
</feature>
<dbReference type="InterPro" id="IPR011004">
    <property type="entry name" value="Trimer_LpxA-like_sf"/>
</dbReference>
<dbReference type="Gene3D" id="3.40.50.12780">
    <property type="entry name" value="N-terminal domain of ligase-like"/>
    <property type="match status" value="1"/>
</dbReference>
<dbReference type="InterPro" id="IPR036736">
    <property type="entry name" value="ACP-like_sf"/>
</dbReference>
<feature type="transmembrane region" description="Helical" evidence="2">
    <location>
        <begin position="1206"/>
        <end position="1232"/>
    </location>
</feature>
<dbReference type="Proteomes" id="UP000000328">
    <property type="component" value="Chromosome"/>
</dbReference>
<dbReference type="GO" id="GO:0043041">
    <property type="term" value="P:amino acid activation for nonribosomal peptide biosynthetic process"/>
    <property type="evidence" value="ECO:0007669"/>
    <property type="project" value="TreeGrafter"/>
</dbReference>
<dbReference type="GO" id="GO:0031177">
    <property type="term" value="F:phosphopantetheine binding"/>
    <property type="evidence" value="ECO:0007669"/>
    <property type="project" value="TreeGrafter"/>
</dbReference>
<feature type="domain" description="Carrier" evidence="3">
    <location>
        <begin position="539"/>
        <end position="616"/>
    </location>
</feature>
<evidence type="ECO:0000313" key="4">
    <source>
        <dbReference type="EMBL" id="ADJ45073.1"/>
    </source>
</evidence>
<dbReference type="eggNOG" id="COG1020">
    <property type="taxonomic scope" value="Bacteria"/>
</dbReference>
<dbReference type="Pfam" id="PF13193">
    <property type="entry name" value="AMP-binding_C"/>
    <property type="match status" value="1"/>
</dbReference>